<organism evidence="2 3">
    <name type="scientific">Klebsormidium nitens</name>
    <name type="common">Green alga</name>
    <name type="synonym">Ulothrix nitens</name>
    <dbReference type="NCBI Taxonomy" id="105231"/>
    <lineage>
        <taxon>Eukaryota</taxon>
        <taxon>Viridiplantae</taxon>
        <taxon>Streptophyta</taxon>
        <taxon>Klebsormidiophyceae</taxon>
        <taxon>Klebsormidiales</taxon>
        <taxon>Klebsormidiaceae</taxon>
        <taxon>Klebsormidium</taxon>
    </lineage>
</organism>
<dbReference type="EMBL" id="DF237069">
    <property type="protein sequence ID" value="GAQ82705.1"/>
    <property type="molecule type" value="Genomic_DNA"/>
</dbReference>
<reference evidence="2 3" key="1">
    <citation type="journal article" date="2014" name="Nat. Commun.">
        <title>Klebsormidium flaccidum genome reveals primary factors for plant terrestrial adaptation.</title>
        <authorList>
            <person name="Hori K."/>
            <person name="Maruyama F."/>
            <person name="Fujisawa T."/>
            <person name="Togashi T."/>
            <person name="Yamamoto N."/>
            <person name="Seo M."/>
            <person name="Sato S."/>
            <person name="Yamada T."/>
            <person name="Mori H."/>
            <person name="Tajima N."/>
            <person name="Moriyama T."/>
            <person name="Ikeuchi M."/>
            <person name="Watanabe M."/>
            <person name="Wada H."/>
            <person name="Kobayashi K."/>
            <person name="Saito M."/>
            <person name="Masuda T."/>
            <person name="Sasaki-Sekimoto Y."/>
            <person name="Mashiguchi K."/>
            <person name="Awai K."/>
            <person name="Shimojima M."/>
            <person name="Masuda S."/>
            <person name="Iwai M."/>
            <person name="Nobusawa T."/>
            <person name="Narise T."/>
            <person name="Kondo S."/>
            <person name="Saito H."/>
            <person name="Sato R."/>
            <person name="Murakawa M."/>
            <person name="Ihara Y."/>
            <person name="Oshima-Yamada Y."/>
            <person name="Ohtaka K."/>
            <person name="Satoh M."/>
            <person name="Sonobe K."/>
            <person name="Ishii M."/>
            <person name="Ohtani R."/>
            <person name="Kanamori-Sato M."/>
            <person name="Honoki R."/>
            <person name="Miyazaki D."/>
            <person name="Mochizuki H."/>
            <person name="Umetsu J."/>
            <person name="Higashi K."/>
            <person name="Shibata D."/>
            <person name="Kamiya Y."/>
            <person name="Sato N."/>
            <person name="Nakamura Y."/>
            <person name="Tabata S."/>
            <person name="Ida S."/>
            <person name="Kurokawa K."/>
            <person name="Ohta H."/>
        </authorList>
    </citation>
    <scope>NUCLEOTIDE SEQUENCE [LARGE SCALE GENOMIC DNA]</scope>
    <source>
        <strain evidence="2 3">NIES-2285</strain>
    </source>
</reference>
<dbReference type="OrthoDB" id="2021066at2759"/>
<feature type="compositionally biased region" description="Low complexity" evidence="1">
    <location>
        <begin position="162"/>
        <end position="173"/>
    </location>
</feature>
<dbReference type="Proteomes" id="UP000054558">
    <property type="component" value="Unassembled WGS sequence"/>
</dbReference>
<gene>
    <name evidence="2" type="ORF">KFL_001200290</name>
</gene>
<dbReference type="PANTHER" id="PTHR34356">
    <property type="entry name" value="ANTIGENIC HEAT-STABLE PROTEIN"/>
    <property type="match status" value="1"/>
</dbReference>
<feature type="region of interest" description="Disordered" evidence="1">
    <location>
        <begin position="275"/>
        <end position="425"/>
    </location>
</feature>
<accession>A0A1Y1HVR4</accession>
<dbReference type="AlphaFoldDB" id="A0A1Y1HVR4"/>
<feature type="compositionally biased region" description="Basic and acidic residues" evidence="1">
    <location>
        <begin position="370"/>
        <end position="389"/>
    </location>
</feature>
<feature type="compositionally biased region" description="Polar residues" evidence="1">
    <location>
        <begin position="326"/>
        <end position="335"/>
    </location>
</feature>
<feature type="compositionally biased region" description="Basic and acidic residues" evidence="1">
    <location>
        <begin position="477"/>
        <end position="491"/>
    </location>
</feature>
<dbReference type="PANTHER" id="PTHR34356:SF1">
    <property type="entry name" value="ANTIGENIC HEAT-STABLE PROTEIN"/>
    <property type="match status" value="1"/>
</dbReference>
<evidence type="ECO:0000256" key="1">
    <source>
        <dbReference type="SAM" id="MobiDB-lite"/>
    </source>
</evidence>
<keyword evidence="3" id="KW-1185">Reference proteome</keyword>
<evidence type="ECO:0000313" key="2">
    <source>
        <dbReference type="EMBL" id="GAQ82705.1"/>
    </source>
</evidence>
<sequence length="563" mass="58799">MQVLNQLMDNGLFDTLRKSITAELESNMELKKFTTAEVERSQVLQAPGAERRSRRELFEALRRELQSKVLERASEAAWNAILSKDSVGRQIEEQVEKTWWELNGWGTPPERIQPPKQKPAEEKPLVVVEHSAPSLTNASGIGSGTADERGPDAVGAADQPEAAAQVTLGAGAAPREASHSLPEEVQYVPLRMDLDQAPGEGTEGGAPPSSGVLVAEVRTAGGTESEGQSRLLSDAPAEAFGQVGVKAAAVDDPTSIAAEPANCLEGEATRAAAFVRMQDGSEPHLEAQEGVVKQDDPSLKESEQEHVGSRLMDGPGGLVEEKGETHGQNTESSVEGNVEEKGDKSGAEQIVHNEVQPSSMEIAAPGLELEASKTRDPRRARGGDRDTDVQLHPSIGSEATEEFVSGTGPVEGSATPSLVPSSKPEIVSSPIEADVEMTEATALADVSNAVEAGQLQTGGDYVEAAADGIHPSVGGKRGVETEEEQAGRGTEEQGATEAIGQLDGRARLGGAGSEVQVSGGLGEVEKPAGSSNNQEQGVSEIGAAPVGALISEPLIEPQTMEEG</sequence>
<evidence type="ECO:0000313" key="3">
    <source>
        <dbReference type="Proteomes" id="UP000054558"/>
    </source>
</evidence>
<feature type="region of interest" description="Disordered" evidence="1">
    <location>
        <begin position="134"/>
        <end position="234"/>
    </location>
</feature>
<protein>
    <submittedName>
        <fullName evidence="2">Uncharacterized protein</fullName>
    </submittedName>
</protein>
<name>A0A1Y1HVR4_KLENI</name>
<feature type="region of interest" description="Disordered" evidence="1">
    <location>
        <begin position="466"/>
        <end position="543"/>
    </location>
</feature>
<feature type="compositionally biased region" description="Basic and acidic residues" evidence="1">
    <location>
        <begin position="279"/>
        <end position="308"/>
    </location>
</feature>
<feature type="compositionally biased region" description="Low complexity" evidence="1">
    <location>
        <begin position="197"/>
        <end position="211"/>
    </location>
</feature>
<proteinExistence type="predicted"/>